<sequence length="893" mass="96249">MHLAHDNDNALLAVSKHKSRKHNPKPKEKKEKEKHNYHRLFVPSVSDLESHRPRTAPSPQTGSTSTSPAKAPTSLDFIPRIKIFNSLRTRANKNRDRTPILGDLTGNNYSKHQLSSTSLSSSSRSVSSPYALESHSEIKLPSSRRPPASWSSGGIETSFGPPPALITRGSYNSDLARRAQSPAATTLAQQKHKPYTISVPAKDLHIVFKQDSFINTPSQQHDQSLEADSSPLSPNLEASSYSLSINAMMDAPSARSATSGFQEGGVSTYTDRPSSVHDSLPGGDTEDSGQSAEDIFLNIAEDNPVESRQYETQSRLERKSSRGRRPNQRQSLPVTSDIPPRPRRDSSSHDSGYATRSVVQTSDGPVKEQRRASSTSMGFRSVPSRNPASLSTDQRFNAYRNRYMASTPQSSRKQSTADASRSSTYRPSRLNNNLDSASTTGSPLEHRQSSGADGAESVVSNAQSTVWDELHELKSRIHKMELNDIGGTMSNGSAERPRTATTTVTTMSSSPKYPFKSGLSPTESVIGGPGAANIHPLLHQSLARCKQLLNPALHRTLELAAADALEMVVLASNGSQGNMYSSASIVNGMMVDRQLRRKADNVCRNLTDLCIALCEGKLELPSTPAPATASASRRGSRDIAPSSLASNDTINRMYSRQASLEPESIEHTRSAPSRALDRIEARRASLMSFRHDSPQANDSQAVTSTEHTPSPQVLAKTPRTGTSLLRTRRRAVAQVTDDDDDGDDPAKRPLSRAATEIGSGGARRRSHRLSGGGFLGSKVADREYTSQHPLPGSSPLSAPVSRRFNGSALKAESPRSPLTSSSLLRGERRVDNSLRAADSDSGAVDEERRLQRRSFGVYGSGGRASLGLGKRDSVRVRSNAAAGNGSGGGGAES</sequence>
<evidence type="ECO:0008006" key="4">
    <source>
        <dbReference type="Google" id="ProtNLM"/>
    </source>
</evidence>
<feature type="compositionally biased region" description="Polar residues" evidence="1">
    <location>
        <begin position="404"/>
        <end position="442"/>
    </location>
</feature>
<feature type="compositionally biased region" description="Polar residues" evidence="1">
    <location>
        <begin position="643"/>
        <end position="658"/>
    </location>
</feature>
<feature type="compositionally biased region" description="Low complexity" evidence="1">
    <location>
        <begin position="115"/>
        <end position="128"/>
    </location>
</feature>
<feature type="region of interest" description="Disordered" evidence="1">
    <location>
        <begin position="94"/>
        <end position="169"/>
    </location>
</feature>
<feature type="region of interest" description="Disordered" evidence="1">
    <location>
        <begin position="622"/>
        <end position="676"/>
    </location>
</feature>
<feature type="compositionally biased region" description="Basic and acidic residues" evidence="1">
    <location>
        <begin position="664"/>
        <end position="676"/>
    </location>
</feature>
<feature type="compositionally biased region" description="Polar residues" evidence="1">
    <location>
        <begin position="255"/>
        <end position="277"/>
    </location>
</feature>
<gene>
    <name evidence="2" type="ORF">EJ08DRAFT_93341</name>
</gene>
<feature type="compositionally biased region" description="Low complexity" evidence="1">
    <location>
        <begin position="814"/>
        <end position="824"/>
    </location>
</feature>
<feature type="region of interest" description="Disordered" evidence="1">
    <location>
        <begin position="1"/>
        <end position="72"/>
    </location>
</feature>
<protein>
    <recommendedName>
        <fullName evidence="4">LPXTG-motif cell wall anchor domain protein</fullName>
    </recommendedName>
</protein>
<evidence type="ECO:0000256" key="1">
    <source>
        <dbReference type="SAM" id="MobiDB-lite"/>
    </source>
</evidence>
<evidence type="ECO:0000313" key="2">
    <source>
        <dbReference type="EMBL" id="KAF2433177.1"/>
    </source>
</evidence>
<feature type="compositionally biased region" description="Basic residues" evidence="1">
    <location>
        <begin position="15"/>
        <end position="24"/>
    </location>
</feature>
<keyword evidence="3" id="KW-1185">Reference proteome</keyword>
<feature type="region of interest" description="Disordered" evidence="1">
    <location>
        <begin position="484"/>
        <end position="516"/>
    </location>
</feature>
<feature type="compositionally biased region" description="Polar residues" evidence="1">
    <location>
        <begin position="694"/>
        <end position="711"/>
    </location>
</feature>
<accession>A0A9P4U1Q9</accession>
<dbReference type="EMBL" id="MU007022">
    <property type="protein sequence ID" value="KAF2433177.1"/>
    <property type="molecule type" value="Genomic_DNA"/>
</dbReference>
<dbReference type="AlphaFoldDB" id="A0A9P4U1Q9"/>
<feature type="region of interest" description="Disordered" evidence="1">
    <location>
        <begin position="806"/>
        <end position="870"/>
    </location>
</feature>
<reference evidence="2" key="1">
    <citation type="journal article" date="2020" name="Stud. Mycol.">
        <title>101 Dothideomycetes genomes: a test case for predicting lifestyles and emergence of pathogens.</title>
        <authorList>
            <person name="Haridas S."/>
            <person name="Albert R."/>
            <person name="Binder M."/>
            <person name="Bloem J."/>
            <person name="Labutti K."/>
            <person name="Salamov A."/>
            <person name="Andreopoulos B."/>
            <person name="Baker S."/>
            <person name="Barry K."/>
            <person name="Bills G."/>
            <person name="Bluhm B."/>
            <person name="Cannon C."/>
            <person name="Castanera R."/>
            <person name="Culley D."/>
            <person name="Daum C."/>
            <person name="Ezra D."/>
            <person name="Gonzalez J."/>
            <person name="Henrissat B."/>
            <person name="Kuo A."/>
            <person name="Liang C."/>
            <person name="Lipzen A."/>
            <person name="Lutzoni F."/>
            <person name="Magnuson J."/>
            <person name="Mondo S."/>
            <person name="Nolan M."/>
            <person name="Ohm R."/>
            <person name="Pangilinan J."/>
            <person name="Park H.-J."/>
            <person name="Ramirez L."/>
            <person name="Alfaro M."/>
            <person name="Sun H."/>
            <person name="Tritt A."/>
            <person name="Yoshinaga Y."/>
            <person name="Zwiers L.-H."/>
            <person name="Turgeon B."/>
            <person name="Goodwin S."/>
            <person name="Spatafora J."/>
            <person name="Crous P."/>
            <person name="Grigoriev I."/>
        </authorList>
    </citation>
    <scope>NUCLEOTIDE SEQUENCE</scope>
    <source>
        <strain evidence="2">CBS 130266</strain>
    </source>
</reference>
<feature type="compositionally biased region" description="Low complexity" evidence="1">
    <location>
        <begin position="622"/>
        <end position="632"/>
    </location>
</feature>
<feature type="region of interest" description="Disordered" evidence="1">
    <location>
        <begin position="254"/>
        <end position="460"/>
    </location>
</feature>
<dbReference type="OrthoDB" id="5369729at2759"/>
<name>A0A9P4U1Q9_9PEZI</name>
<feature type="compositionally biased region" description="Low complexity" evidence="1">
    <location>
        <begin position="55"/>
        <end position="72"/>
    </location>
</feature>
<feature type="compositionally biased region" description="Basic and acidic residues" evidence="1">
    <location>
        <begin position="25"/>
        <end position="34"/>
    </location>
</feature>
<organism evidence="2 3">
    <name type="scientific">Tothia fuscella</name>
    <dbReference type="NCBI Taxonomy" id="1048955"/>
    <lineage>
        <taxon>Eukaryota</taxon>
        <taxon>Fungi</taxon>
        <taxon>Dikarya</taxon>
        <taxon>Ascomycota</taxon>
        <taxon>Pezizomycotina</taxon>
        <taxon>Dothideomycetes</taxon>
        <taxon>Pleosporomycetidae</taxon>
        <taxon>Venturiales</taxon>
        <taxon>Cylindrosympodiaceae</taxon>
        <taxon>Tothia</taxon>
    </lineage>
</organism>
<comment type="caution">
    <text evidence="2">The sequence shown here is derived from an EMBL/GenBank/DDBJ whole genome shotgun (WGS) entry which is preliminary data.</text>
</comment>
<dbReference type="Proteomes" id="UP000800235">
    <property type="component" value="Unassembled WGS sequence"/>
</dbReference>
<feature type="region of interest" description="Disordered" evidence="1">
    <location>
        <begin position="690"/>
        <end position="776"/>
    </location>
</feature>
<evidence type="ECO:0000313" key="3">
    <source>
        <dbReference type="Proteomes" id="UP000800235"/>
    </source>
</evidence>
<feature type="compositionally biased region" description="Polar residues" evidence="1">
    <location>
        <begin position="372"/>
        <end position="395"/>
    </location>
</feature>
<feature type="compositionally biased region" description="Polar residues" evidence="1">
    <location>
        <begin position="105"/>
        <end position="114"/>
    </location>
</feature>
<proteinExistence type="predicted"/>
<feature type="compositionally biased region" description="Low complexity" evidence="1">
    <location>
        <begin position="141"/>
        <end position="152"/>
    </location>
</feature>